<evidence type="ECO:0000313" key="6">
    <source>
        <dbReference type="EMBL" id="BAX24488.1"/>
    </source>
</evidence>
<dbReference type="GO" id="GO:0004523">
    <property type="term" value="F:RNA-DNA hybrid ribonuclease activity"/>
    <property type="evidence" value="ECO:0007669"/>
    <property type="project" value="UniProtKB-EC"/>
</dbReference>
<evidence type="ECO:0000259" key="4">
    <source>
        <dbReference type="PROSITE" id="PS50157"/>
    </source>
</evidence>
<evidence type="ECO:0000256" key="3">
    <source>
        <dbReference type="PROSITE-ProRule" id="PRU00042"/>
    </source>
</evidence>
<keyword evidence="3" id="KW-0479">Metal-binding</keyword>
<dbReference type="EMBL" id="LC155026">
    <property type="protein sequence ID" value="BAX24488.1"/>
    <property type="molecule type" value="Genomic_DNA"/>
</dbReference>
<protein>
    <recommendedName>
        <fullName evidence="2">ribonuclease H</fullName>
        <ecNumber evidence="2">3.1.26.4</ecNumber>
    </recommendedName>
</protein>
<keyword evidence="6" id="KW-0808">Transferase</keyword>
<dbReference type="SMART" id="SM00355">
    <property type="entry name" value="ZnF_C2H2"/>
    <property type="match status" value="2"/>
</dbReference>
<keyword evidence="3" id="KW-0863">Zinc-finger</keyword>
<reference evidence="6" key="1">
    <citation type="journal article" date="2016" name="PLoS ONE">
        <title>The Wide Distribution and Change of Target Specificity of R2 Non-LTR Retrotransposons in Animals.</title>
        <authorList>
            <person name="Kojima K.K."/>
            <person name="Seto Y."/>
            <person name="Fujiwara H."/>
        </authorList>
    </citation>
    <scope>NUCLEOTIDE SEQUENCE</scope>
</reference>
<dbReference type="GO" id="GO:0008270">
    <property type="term" value="F:zinc ion binding"/>
    <property type="evidence" value="ECO:0007669"/>
    <property type="project" value="UniProtKB-KW"/>
</dbReference>
<evidence type="ECO:0000259" key="5">
    <source>
        <dbReference type="PROSITE" id="PS50878"/>
    </source>
</evidence>
<dbReference type="PANTHER" id="PTHR19446">
    <property type="entry name" value="REVERSE TRANSCRIPTASES"/>
    <property type="match status" value="1"/>
</dbReference>
<dbReference type="InterPro" id="IPR013087">
    <property type="entry name" value="Znf_C2H2_type"/>
</dbReference>
<name>A0A1V1H6Q5_GRASX</name>
<dbReference type="Gene3D" id="3.30.70.270">
    <property type="match status" value="1"/>
</dbReference>
<dbReference type="PROSITE" id="PS00028">
    <property type="entry name" value="ZINC_FINGER_C2H2_1"/>
    <property type="match status" value="1"/>
</dbReference>
<dbReference type="PROSITE" id="PS50157">
    <property type="entry name" value="ZINC_FINGER_C2H2_2"/>
    <property type="match status" value="1"/>
</dbReference>
<sequence>MRLLSLNRAWRMVMGLSRRLPPFVTVDFIIPWAPSPCAVCGLKLERINDAIGHALKVHRARKISYSCGRCEGTFDQLRRATCHRPKCGMARISNQGFNHACDHCTRKFSSLRGLSNHRRNMHSEIYLQFKRNMGKGCSSPLWAQDEVTYLQKLLQEKGGEPGIYSEACRHLSNRTYAQVRSKCKQLKKSIQAQLRGDSDNSSFDTSTLRVPLPPVPMVTVVIDCLDRTVIRGATEMAISPFTVDVQKIDRYLRSIIKYLKKSSSYLSSNQRRTNIKMGYKHLSKTKRAKYREVQSLYNRNKKKAASLILDGRANLACPIKPNIVYRAFCNIWGVGDCFSSLGQFGSLPQADNTPFCMWVTPEEVMAILKRSKKDSAPGPDGISKCRLLRWDKDGKQLANLFNAIIYCGKLPACLKGSRTTLIPKSIDPDKLKKIDQWRPITIGSQILRTFSGILAQRLNEACRVHARQKGFIDSPGCSENLSTLEGLLRLSKRDRKPLAVVFIDFAKAFDTVSHQHILEVLRMRGLDEHIVGLIKHSYEGCFTSIKTQDGNTERIYLKRGVKQDDPLSPTLFNLSVDPLLYTLERLGKGFSIQEANVASLAFADDLVLLSESWDGMTRNLAILEEFCRMSGLRVNPSKCHGFLLGISNRSYEINNCQPWQLFGTPFHMIGVSEAEKYLGVLINPLKGIVLPPIRETLQKLMVKLSKAPLKPTQRLLLLKNFAIPRILYVAEHGRAGHSILSECDRDIRSQVKAWLHLAPSTTNGVLYASPKDGGLGLSKLASQVPTLQLKRLKQLCNSKDMCTRNIARANAPLSTALKLWRRVQGEDVTPAPNRLEDIPELSPETWRKKEFHEWCLLKVQGLGTANFKADKTSNHWLRFFGQRMQESETILALQLRTNMVPTPSTRARGLKKSESELQCRLCQQGRETLRHIISNCLALQKKRMENHNKICAILQQEAENLGWSVRREPKLVSKDRRIGVPDLVLTKDWKAMILDVAIRFEASMSSLSEVNMIKINKYSVFKDTVKHLNPGVQQVLVSGFPLGARGKWFKNNSCILELIGCSRTRTQQLSSLLSTRALLFSVDLCKLYRNLNKM</sequence>
<gene>
    <name evidence="6" type="primary">rt</name>
</gene>
<comment type="similarity">
    <text evidence="1">Belongs to the beta type-B retroviral polymerase family. HERV class-II K(HML-2) pol subfamily.</text>
</comment>
<dbReference type="Pfam" id="PF00078">
    <property type="entry name" value="RVT_1"/>
    <property type="match status" value="1"/>
</dbReference>
<evidence type="ECO:0000256" key="2">
    <source>
        <dbReference type="ARBA" id="ARBA00012180"/>
    </source>
</evidence>
<dbReference type="InterPro" id="IPR043128">
    <property type="entry name" value="Rev_trsase/Diguanyl_cyclase"/>
</dbReference>
<proteinExistence type="inferred from homology"/>
<evidence type="ECO:0000256" key="1">
    <source>
        <dbReference type="ARBA" id="ARBA00010879"/>
    </source>
</evidence>
<keyword evidence="6" id="KW-0548">Nucleotidyltransferase</keyword>
<feature type="domain" description="Reverse transcriptase" evidence="5">
    <location>
        <begin position="403"/>
        <end position="682"/>
    </location>
</feature>
<accession>A0A1V1H6Q5</accession>
<dbReference type="EC" id="3.1.26.4" evidence="2"/>
<dbReference type="PROSITE" id="PS50878">
    <property type="entry name" value="RT_POL"/>
    <property type="match status" value="1"/>
</dbReference>
<dbReference type="SUPFAM" id="SSF56672">
    <property type="entry name" value="DNA/RNA polymerases"/>
    <property type="match status" value="1"/>
</dbReference>
<feature type="domain" description="C2H2-type" evidence="4">
    <location>
        <begin position="99"/>
        <end position="123"/>
    </location>
</feature>
<organism evidence="6">
    <name type="scientific">Grammistes sexlineatus</name>
    <name type="common">Goldenstriped soapfish</name>
    <name type="synonym">Perca sexlineata</name>
    <dbReference type="NCBI Taxonomy" id="270576"/>
    <lineage>
        <taxon>Eukaryota</taxon>
        <taxon>Metazoa</taxon>
        <taxon>Chordata</taxon>
        <taxon>Craniata</taxon>
        <taxon>Vertebrata</taxon>
        <taxon>Euteleostomi</taxon>
        <taxon>Actinopterygii</taxon>
        <taxon>Neopterygii</taxon>
        <taxon>Teleostei</taxon>
        <taxon>Neoteleostei</taxon>
        <taxon>Acanthomorphata</taxon>
        <taxon>Eupercaria</taxon>
        <taxon>Perciformes</taxon>
        <taxon>Serranoidei</taxon>
        <taxon>Serranidae</taxon>
        <taxon>Epinephelinae</taxon>
        <taxon>Grammistini</taxon>
        <taxon>Grammistes</taxon>
    </lineage>
</organism>
<dbReference type="InterPro" id="IPR000477">
    <property type="entry name" value="RT_dom"/>
</dbReference>
<keyword evidence="3" id="KW-0862">Zinc</keyword>
<dbReference type="GO" id="GO:0003964">
    <property type="term" value="F:RNA-directed DNA polymerase activity"/>
    <property type="evidence" value="ECO:0007669"/>
    <property type="project" value="UniProtKB-KW"/>
</dbReference>
<dbReference type="CDD" id="cd01650">
    <property type="entry name" value="RT_nLTR_like"/>
    <property type="match status" value="1"/>
</dbReference>
<dbReference type="AlphaFoldDB" id="A0A1V1H6Q5"/>
<dbReference type="InterPro" id="IPR043502">
    <property type="entry name" value="DNA/RNA_pol_sf"/>
</dbReference>
<keyword evidence="6" id="KW-0695">RNA-directed DNA polymerase</keyword>